<gene>
    <name evidence="3" type="ORF">DFW101_1471</name>
</gene>
<dbReference type="InterPro" id="IPR036514">
    <property type="entry name" value="SGNH_hydro_sf"/>
</dbReference>
<proteinExistence type="predicted"/>
<protein>
    <submittedName>
        <fullName evidence="3">Uncharacterized protein</fullName>
    </submittedName>
</protein>
<dbReference type="Proteomes" id="UP000004662">
    <property type="component" value="Chromosome"/>
</dbReference>
<dbReference type="EMBL" id="CM001368">
    <property type="protein sequence ID" value="EHJ47479.1"/>
    <property type="molecule type" value="Genomic_DNA"/>
</dbReference>
<dbReference type="SUPFAM" id="SSF52266">
    <property type="entry name" value="SGNH hydrolase"/>
    <property type="match status" value="1"/>
</dbReference>
<feature type="signal peptide" evidence="2">
    <location>
        <begin position="1"/>
        <end position="22"/>
    </location>
</feature>
<feature type="compositionally biased region" description="Pro residues" evidence="1">
    <location>
        <begin position="59"/>
        <end position="69"/>
    </location>
</feature>
<dbReference type="Pfam" id="PF04311">
    <property type="entry name" value="DUF459"/>
    <property type="match status" value="1"/>
</dbReference>
<name>G7Q8Z3_9BACT</name>
<feature type="compositionally biased region" description="Basic and acidic residues" evidence="1">
    <location>
        <begin position="47"/>
        <end position="57"/>
    </location>
</feature>
<evidence type="ECO:0000256" key="1">
    <source>
        <dbReference type="SAM" id="MobiDB-lite"/>
    </source>
</evidence>
<dbReference type="GO" id="GO:0004622">
    <property type="term" value="F:phosphatidylcholine lysophospholipase activity"/>
    <property type="evidence" value="ECO:0007669"/>
    <property type="project" value="TreeGrafter"/>
</dbReference>
<dbReference type="eggNOG" id="COG2845">
    <property type="taxonomic scope" value="Bacteria"/>
</dbReference>
<evidence type="ECO:0000313" key="3">
    <source>
        <dbReference type="EMBL" id="EHJ47479.1"/>
    </source>
</evidence>
<dbReference type="RefSeq" id="WP_009180878.1">
    <property type="nucleotide sequence ID" value="NZ_CM001368.1"/>
</dbReference>
<organism evidence="3 4">
    <name type="scientific">Solidesulfovibrio carbinoliphilus subsp. oakridgensis</name>
    <dbReference type="NCBI Taxonomy" id="694327"/>
    <lineage>
        <taxon>Bacteria</taxon>
        <taxon>Pseudomonadati</taxon>
        <taxon>Thermodesulfobacteriota</taxon>
        <taxon>Desulfovibrionia</taxon>
        <taxon>Desulfovibrionales</taxon>
        <taxon>Desulfovibrionaceae</taxon>
        <taxon>Solidesulfovibrio</taxon>
    </lineage>
</organism>
<evidence type="ECO:0000256" key="2">
    <source>
        <dbReference type="SAM" id="SignalP"/>
    </source>
</evidence>
<dbReference type="PANTHER" id="PTHR30383:SF24">
    <property type="entry name" value="THIOESTERASE 1_PROTEASE 1_LYSOPHOSPHOLIPASE L1"/>
    <property type="match status" value="1"/>
</dbReference>
<keyword evidence="2" id="KW-0732">Signal</keyword>
<feature type="compositionally biased region" description="Low complexity" evidence="1">
    <location>
        <begin position="122"/>
        <end position="134"/>
    </location>
</feature>
<keyword evidence="4" id="KW-1185">Reference proteome</keyword>
<dbReference type="OrthoDB" id="445620at2"/>
<sequence length="388" mass="39619">MMRAYAPLALALLLALFPSLHGCTQNSGNTTDNPPRKAATAATEGEAEVKPVPEKEPPAAAPPAMPPLAAPEAVGPARPAAPEEQTKATLDPKPVPSASLPQPRSEPAAPATPAHPSPEPMSGPAAAPAASPGSGPSPKPAAAPAAKPSSEPTASEPAQAFPGQAVQDKAVSGKVAETKAPGGDIAVVGDSLAVGIGMTMAERMDQYGGVGCHPLAKVSTGLISKKFFDWEKRLAELVAREKLAAVVVMLGGNDATNSIAGKAAGTPEWDAAYRQKAERFLRIAEAAHVRVLWVGLPAMRDPAYNRQVMAVNAAAQAACAAVPGCAYMEASDLFTDGSGNYVQAKDIGGKTVTLRGKDGVHMTMTGYDLLCRQVLDKLSATGSLPPAK</sequence>
<dbReference type="Gene3D" id="3.40.50.1110">
    <property type="entry name" value="SGNH hydrolase"/>
    <property type="match status" value="1"/>
</dbReference>
<feature type="compositionally biased region" description="Low complexity" evidence="1">
    <location>
        <begin position="142"/>
        <end position="160"/>
    </location>
</feature>
<dbReference type="AlphaFoldDB" id="G7Q8Z3"/>
<dbReference type="PANTHER" id="PTHR30383">
    <property type="entry name" value="THIOESTERASE 1/PROTEASE 1/LYSOPHOSPHOLIPASE L1"/>
    <property type="match status" value="1"/>
</dbReference>
<reference evidence="4" key="1">
    <citation type="journal article" date="2015" name="Genome Announc.">
        <title>High-Quality Draft Genome Sequence of Desulfovibrio carbinoliphilus FW-101-2B, an Organic Acid-Oxidizing Sulfate-Reducing Bacterium Isolated from Uranium(VI)-Contaminated Groundwater.</title>
        <authorList>
            <person name="Ramsay B.D."/>
            <person name="Hwang C."/>
            <person name="Woo H.L."/>
            <person name="Carroll S.L."/>
            <person name="Lucas S."/>
            <person name="Han J."/>
            <person name="Lapidus A.L."/>
            <person name="Cheng J.F."/>
            <person name="Goodwin L.A."/>
            <person name="Pitluck S."/>
            <person name="Peters L."/>
            <person name="Chertkov O."/>
            <person name="Held B."/>
            <person name="Detter J.C."/>
            <person name="Han C.S."/>
            <person name="Tapia R."/>
            <person name="Land M.L."/>
            <person name="Hauser L.J."/>
            <person name="Kyrpides N.C."/>
            <person name="Ivanova N.N."/>
            <person name="Mikhailova N."/>
            <person name="Pagani I."/>
            <person name="Woyke T."/>
            <person name="Arkin A.P."/>
            <person name="Dehal P."/>
            <person name="Chivian D."/>
            <person name="Criddle C.S."/>
            <person name="Wu W."/>
            <person name="Chakraborty R."/>
            <person name="Hazen T.C."/>
            <person name="Fields M.W."/>
        </authorList>
    </citation>
    <scope>NUCLEOTIDE SEQUENCE [LARGE SCALE GENOMIC DNA]</scope>
    <source>
        <strain evidence="4">FW-101-2B</strain>
    </source>
</reference>
<accession>G7Q8Z3</accession>
<evidence type="ECO:0000313" key="4">
    <source>
        <dbReference type="Proteomes" id="UP000004662"/>
    </source>
</evidence>
<dbReference type="InterPro" id="IPR051532">
    <property type="entry name" value="Ester_Hydrolysis_Enzymes"/>
</dbReference>
<dbReference type="HOGENOM" id="CLU_036181_0_0_7"/>
<feature type="region of interest" description="Disordered" evidence="1">
    <location>
        <begin position="26"/>
        <end position="174"/>
    </location>
</feature>
<dbReference type="STRING" id="694327.DFW101_1471"/>
<dbReference type="InterPro" id="IPR007407">
    <property type="entry name" value="DUF459"/>
</dbReference>
<feature type="chain" id="PRO_5003503391" evidence="2">
    <location>
        <begin position="23"/>
        <end position="388"/>
    </location>
</feature>